<dbReference type="PROSITE" id="PS51698">
    <property type="entry name" value="U_BOX"/>
    <property type="match status" value="1"/>
</dbReference>
<proteinExistence type="predicted"/>
<dbReference type="InterPro" id="IPR045210">
    <property type="entry name" value="RING-Ubox_PUB"/>
</dbReference>
<dbReference type="AlphaFoldDB" id="A0A8J5KQ26"/>
<keyword evidence="2" id="KW-0808">Transferase</keyword>
<dbReference type="Proteomes" id="UP000734854">
    <property type="component" value="Unassembled WGS sequence"/>
</dbReference>
<comment type="pathway">
    <text evidence="2">Protein modification; protein ubiquitination.</text>
</comment>
<dbReference type="Pfam" id="PF25598">
    <property type="entry name" value="ARM_PUB"/>
    <property type="match status" value="1"/>
</dbReference>
<evidence type="ECO:0000259" key="3">
    <source>
        <dbReference type="PROSITE" id="PS51698"/>
    </source>
</evidence>
<comment type="caution">
    <text evidence="4">The sequence shown here is derived from an EMBL/GenBank/DDBJ whole genome shotgun (WGS) entry which is preliminary data.</text>
</comment>
<dbReference type="EC" id="2.3.2.27" evidence="2"/>
<dbReference type="PANTHER" id="PTHR22849">
    <property type="entry name" value="WDSAM1 PROTEIN"/>
    <property type="match status" value="1"/>
</dbReference>
<comment type="function">
    <text evidence="2">Functions as an E3 ubiquitin ligase.</text>
</comment>
<dbReference type="GO" id="GO:0061630">
    <property type="term" value="F:ubiquitin protein ligase activity"/>
    <property type="evidence" value="ECO:0007669"/>
    <property type="project" value="UniProtKB-UniRule"/>
</dbReference>
<evidence type="ECO:0000256" key="2">
    <source>
        <dbReference type="RuleBase" id="RU369093"/>
    </source>
</evidence>
<dbReference type="Pfam" id="PF04564">
    <property type="entry name" value="U-box"/>
    <property type="match status" value="1"/>
</dbReference>
<evidence type="ECO:0000313" key="4">
    <source>
        <dbReference type="EMBL" id="KAG6488419.1"/>
    </source>
</evidence>
<dbReference type="CDD" id="cd16664">
    <property type="entry name" value="RING-Ubox_PUB"/>
    <property type="match status" value="1"/>
</dbReference>
<evidence type="ECO:0000313" key="5">
    <source>
        <dbReference type="Proteomes" id="UP000734854"/>
    </source>
</evidence>
<feature type="domain" description="U-box" evidence="3">
    <location>
        <begin position="6"/>
        <end position="84"/>
    </location>
</feature>
<dbReference type="InterPro" id="IPR045185">
    <property type="entry name" value="PUB22/23/24-like"/>
</dbReference>
<dbReference type="SMART" id="SM00504">
    <property type="entry name" value="Ubox"/>
    <property type="match status" value="1"/>
</dbReference>
<gene>
    <name evidence="4" type="ORF">ZIOFF_049662</name>
</gene>
<dbReference type="EMBL" id="JACMSC010000014">
    <property type="protein sequence ID" value="KAG6488419.1"/>
    <property type="molecule type" value="Genomic_DNA"/>
</dbReference>
<keyword evidence="1 2" id="KW-0833">Ubl conjugation pathway</keyword>
<dbReference type="PANTHER" id="PTHR22849:SF132">
    <property type="entry name" value="E3 UBIQUITIN-PROTEIN LIGASE PUB23"/>
    <property type="match status" value="1"/>
</dbReference>
<dbReference type="OrthoDB" id="10064100at2759"/>
<sequence>MEEEAQVPSFFLCPISLQLMKDPVTLATGITYDRDSIQRWWQLAGGRHNTCPVSNLTLPDSAQLTPNLTLLRLIQAWLAAANSCDTGETPLPTTKISPVDAAHVAELLDDAGEHPLPALRRLRSIVAGSEHGKRCVEEAPGAVDFLASVIVGEENGDGFEPSTVCDEALGILRSIQVGERGLADLVARNPGIVESLTATLRRRREDRNRSRDDAVHLLNQILGALPRHRLASLDEELFREVVRALQDRVSTKAALHLLVSASRSGRNRVKASLAGAVGALVEILLDEPERRACELALVAMDRACRCAEGRAELLAHAAGVAAVAKRMLCARVSETASERAVSVLWSVARHTATPRVVREMMQVGAVGKLCLVLQAEYSGEKSKEKARDILKWHAAAWRRSPCLSPHLQISYPSL</sequence>
<dbReference type="InterPro" id="IPR003613">
    <property type="entry name" value="Ubox_domain"/>
</dbReference>
<organism evidence="4 5">
    <name type="scientific">Zingiber officinale</name>
    <name type="common">Ginger</name>
    <name type="synonym">Amomum zingiber</name>
    <dbReference type="NCBI Taxonomy" id="94328"/>
    <lineage>
        <taxon>Eukaryota</taxon>
        <taxon>Viridiplantae</taxon>
        <taxon>Streptophyta</taxon>
        <taxon>Embryophyta</taxon>
        <taxon>Tracheophyta</taxon>
        <taxon>Spermatophyta</taxon>
        <taxon>Magnoliopsida</taxon>
        <taxon>Liliopsida</taxon>
        <taxon>Zingiberales</taxon>
        <taxon>Zingiberaceae</taxon>
        <taxon>Zingiber</taxon>
    </lineage>
</organism>
<comment type="catalytic activity">
    <reaction evidence="2">
        <text>S-ubiquitinyl-[E2 ubiquitin-conjugating enzyme]-L-cysteine + [acceptor protein]-L-lysine = [E2 ubiquitin-conjugating enzyme]-L-cysteine + N(6)-ubiquitinyl-[acceptor protein]-L-lysine.</text>
        <dbReference type="EC" id="2.3.2.27"/>
    </reaction>
</comment>
<reference evidence="4 5" key="1">
    <citation type="submission" date="2020-08" db="EMBL/GenBank/DDBJ databases">
        <title>Plant Genome Project.</title>
        <authorList>
            <person name="Zhang R.-G."/>
        </authorList>
    </citation>
    <scope>NUCLEOTIDE SEQUENCE [LARGE SCALE GENOMIC DNA]</scope>
    <source>
        <tissue evidence="4">Rhizome</tissue>
    </source>
</reference>
<accession>A0A8J5KQ26</accession>
<keyword evidence="5" id="KW-1185">Reference proteome</keyword>
<protein>
    <recommendedName>
        <fullName evidence="2 3">U-box domain-containing protein</fullName>
        <ecNumber evidence="2">2.3.2.27</ecNumber>
    </recommendedName>
    <alternativeName>
        <fullName evidence="2">RING-type E3 ubiquitin transferase PUB</fullName>
    </alternativeName>
</protein>
<name>A0A8J5KQ26_ZINOF</name>
<evidence type="ECO:0000256" key="1">
    <source>
        <dbReference type="ARBA" id="ARBA00022786"/>
    </source>
</evidence>
<dbReference type="InterPro" id="IPR058678">
    <property type="entry name" value="ARM_PUB"/>
</dbReference>
<dbReference type="GO" id="GO:0016567">
    <property type="term" value="P:protein ubiquitination"/>
    <property type="evidence" value="ECO:0007669"/>
    <property type="project" value="UniProtKB-UniRule"/>
</dbReference>